<organism evidence="2 3">
    <name type="scientific">Cnephaeus nilssonii</name>
    <name type="common">Northern bat</name>
    <name type="synonym">Eptesicus nilssonii</name>
    <dbReference type="NCBI Taxonomy" id="3371016"/>
    <lineage>
        <taxon>Eukaryota</taxon>
        <taxon>Metazoa</taxon>
        <taxon>Chordata</taxon>
        <taxon>Craniata</taxon>
        <taxon>Vertebrata</taxon>
        <taxon>Euteleostomi</taxon>
        <taxon>Mammalia</taxon>
        <taxon>Eutheria</taxon>
        <taxon>Laurasiatheria</taxon>
        <taxon>Chiroptera</taxon>
        <taxon>Yangochiroptera</taxon>
        <taxon>Vespertilionidae</taxon>
        <taxon>Cnephaeus</taxon>
    </lineage>
</organism>
<evidence type="ECO:0000313" key="3">
    <source>
        <dbReference type="Proteomes" id="UP001177744"/>
    </source>
</evidence>
<feature type="region of interest" description="Disordered" evidence="1">
    <location>
        <begin position="79"/>
        <end position="98"/>
    </location>
</feature>
<feature type="region of interest" description="Disordered" evidence="1">
    <location>
        <begin position="1"/>
        <end position="25"/>
    </location>
</feature>
<reference evidence="2" key="1">
    <citation type="submission" date="2023-06" db="EMBL/GenBank/DDBJ databases">
        <title>Reference genome for the Northern bat (Eptesicus nilssonii), a most northern bat species.</title>
        <authorList>
            <person name="Laine V.N."/>
            <person name="Pulliainen A.T."/>
            <person name="Lilley T.M."/>
        </authorList>
    </citation>
    <scope>NUCLEOTIDE SEQUENCE</scope>
    <source>
        <strain evidence="2">BLF_Eptnil</strain>
        <tissue evidence="2">Kidney</tissue>
    </source>
</reference>
<accession>A0AA40I647</accession>
<dbReference type="EMBL" id="JAULJE010000004">
    <property type="protein sequence ID" value="KAK1343778.1"/>
    <property type="molecule type" value="Genomic_DNA"/>
</dbReference>
<keyword evidence="3" id="KW-1185">Reference proteome</keyword>
<comment type="caution">
    <text evidence="2">The sequence shown here is derived from an EMBL/GenBank/DDBJ whole genome shotgun (WGS) entry which is preliminary data.</text>
</comment>
<dbReference type="AlphaFoldDB" id="A0AA40I647"/>
<protein>
    <submittedName>
        <fullName evidence="2">Uncharacterized protein</fullName>
    </submittedName>
</protein>
<name>A0AA40I647_CNENI</name>
<feature type="compositionally biased region" description="Basic and acidic residues" evidence="1">
    <location>
        <begin position="1"/>
        <end position="23"/>
    </location>
</feature>
<gene>
    <name evidence="2" type="ORF">QTO34_014331</name>
</gene>
<evidence type="ECO:0000256" key="1">
    <source>
        <dbReference type="SAM" id="MobiDB-lite"/>
    </source>
</evidence>
<evidence type="ECO:0000313" key="2">
    <source>
        <dbReference type="EMBL" id="KAK1343778.1"/>
    </source>
</evidence>
<sequence>MWSIRNEEVLEKEARKPDWKEFDQGTNQEFALDQEFDQEFDQGWQANRPWALPLAGPAPPCSCHCHCQVLTAPALLAPTDGAEQLGPAPAAGASGAGTGSVHCAIKAEALQMSSSNDYIFIPVSQKNTNSIPGRSPTT</sequence>
<proteinExistence type="predicted"/>
<dbReference type="Proteomes" id="UP001177744">
    <property type="component" value="Unassembled WGS sequence"/>
</dbReference>